<sequence length="1357" mass="136852">MEATLKVSGLNVSVFGTMAFVSASNWTLSVTSSGSKQSAGYFTTGGNSFGFYGLGFTVCQGSSCSDNTAPASPKLIGLTGSLFFVASPLSAMPTSTPTCASSASPAVTCMVLTMTNGSFTDSSNWAFTISGSAYLGGVFLQISGGSFCKGQGCSGPSSDVIKMTGMTATLVVGAVSITVSGSMNYTDSSNWIITLTSPTSVSVGGFKIDSVTGTICNNTACPGGTTISGVRLLQIEGSTTIMGVALTGALTYINSTSWSISGSSSSFAIVSTVSLKNASILVCQGTGCSGGNSSTPVRTMASGTFEILGASLTVNLVYVNSSSWSMSGSTSTIEIASGVTLRSAAVTVCQGSSCNGGTTSTALTISVSGAFTMFGASFNVVGVYQNSSNWKFATTAGDITIASGFTLKGASITICNGSPCPTLPGRPVPTSVAIILSGTFNIFGADFLVTGVIQSPSDWQLTTTLPTVKIPGAGVTLSNAWVGILMKPANGSTPAFFGVTLGGSLNLAGIGTISMSGTFQSQTNWSLTGTYSDISLIPGAVKLVAPSFSIAVSGSNISASIAGSVVISSGSSKYTLSVAGQFSSPTNWSLVCTMGTMNVGFKLSVPKLYITNTNGTITFTPPGMNAPAGSIMISGTVDLPESIQSVVGVSSATGTLMLNPSTLAWSIDVSLDTGWVVNIGAVQLKFIKTSISISGSGTKAGAITVAETGQITIQGTTIRAVLAVSVFPEGLLVSITALPTDGGVASADNPVWRNAFGNSGFNINSMALQIGFEGGLPSIGIAASASLPANLMKAIGGSGDAVVTVGANLSALTPCFQFSLSSVDGKSNVVDIADGALTATNVEIGLAPMGCTIGTGTSAFTMAPGLSMAFNGAVMGTRVDVSLTISLVPYISIEGSATIGAFNIGPLHIGESKIAVSLTTDPKGLQAFSFSGSGRIFGVSVEVGMASSYKMGSTQISLMVNAAVKNATISGVGIKDFAFSFEMSTVGSPTFSMALTAVITVDPSGNGIAVSGSINSSGVTLTGTGKIKIGGFSMDSSLTTYIAQTSAGVEYSMSASNSLSLWGSYLTSTSTYEASMLTYGGDVVTKFAASTTFDPNMTIGGINFGTVSVTTAFSSVLAISASTGKVNQAKTNVTSSVRVSGQLNLGGVITGTLEAELVLLTDGGKPVIGINVIVDVSLKIPGFTGTAQLLVQTCDSPCVTYKAPNIKFNAKMSIGGSSFDTGWIPPDIRNFSVSASGSTNKSSGAIYGCIACHDPATNGLLRWQVSFVGSASITISAKTGVTFYAGFKAVVQQSVSTGAGISTHCSGNWRPSSWKCTTTITRAHWGGWSTLVSVGVSVSSSGELTAEWGGRKFKAHL</sequence>
<evidence type="ECO:0000313" key="1">
    <source>
        <dbReference type="EMBL" id="CAB4942698.1"/>
    </source>
</evidence>
<gene>
    <name evidence="1" type="ORF">UFOPK3733_01391</name>
</gene>
<accession>A0A6J7JGS1</accession>
<proteinExistence type="predicted"/>
<name>A0A6J7JGS1_9ZZZZ</name>
<protein>
    <submittedName>
        <fullName evidence="1">Unannotated protein</fullName>
    </submittedName>
</protein>
<organism evidence="1">
    <name type="scientific">freshwater metagenome</name>
    <dbReference type="NCBI Taxonomy" id="449393"/>
    <lineage>
        <taxon>unclassified sequences</taxon>
        <taxon>metagenomes</taxon>
        <taxon>ecological metagenomes</taxon>
    </lineage>
</organism>
<dbReference type="EMBL" id="CAFBNC010000073">
    <property type="protein sequence ID" value="CAB4942698.1"/>
    <property type="molecule type" value="Genomic_DNA"/>
</dbReference>
<reference evidence="1" key="1">
    <citation type="submission" date="2020-05" db="EMBL/GenBank/DDBJ databases">
        <authorList>
            <person name="Chiriac C."/>
            <person name="Salcher M."/>
            <person name="Ghai R."/>
            <person name="Kavagutti S V."/>
        </authorList>
    </citation>
    <scope>NUCLEOTIDE SEQUENCE</scope>
</reference>